<keyword evidence="2" id="KW-0501">Molybdenum cofactor biosynthesis</keyword>
<dbReference type="SUPFAM" id="SSF55040">
    <property type="entry name" value="Molybdenum cofactor biosynthesis protein C, MoaC"/>
    <property type="match status" value="1"/>
</dbReference>
<dbReference type="GO" id="GO:0061798">
    <property type="term" value="F:GTP 3',8'-cyclase activity"/>
    <property type="evidence" value="ECO:0007669"/>
    <property type="project" value="TreeGrafter"/>
</dbReference>
<dbReference type="EMBL" id="HG001967">
    <property type="protein sequence ID" value="CDF38768.1"/>
    <property type="molecule type" value="Genomic_DNA"/>
</dbReference>
<sequence length="155" mass="16286">MVNIGNKEATTRSARAEATVHVGEKICRLLKASQSAGGSSPHSSKGDVFSVARLAGIMGAKQTSSLIPLCHPVELAHVGVELWLESGRNEVRVEATATTTPARTGVEMEALTAASVAALTVYDMCKAGGKGITIRNVQLIEKTGGRSGVWRREES</sequence>
<dbReference type="UniPathway" id="UPA00344"/>
<dbReference type="Proteomes" id="UP000012073">
    <property type="component" value="Unassembled WGS sequence"/>
</dbReference>
<evidence type="ECO:0000313" key="4">
    <source>
        <dbReference type="EMBL" id="CDF38768.1"/>
    </source>
</evidence>
<dbReference type="PANTHER" id="PTHR22960:SF0">
    <property type="entry name" value="MOLYBDENUM COFACTOR BIOSYNTHESIS PROTEIN 1"/>
    <property type="match status" value="1"/>
</dbReference>
<protein>
    <recommendedName>
        <fullName evidence="3">Molybdopterin cofactor biosynthesis C (MoaC) domain-containing protein</fullName>
    </recommendedName>
</protein>
<dbReference type="GO" id="GO:0061799">
    <property type="term" value="F:cyclic pyranopterin monophosphate synthase activity"/>
    <property type="evidence" value="ECO:0007669"/>
    <property type="project" value="TreeGrafter"/>
</dbReference>
<dbReference type="InterPro" id="IPR036522">
    <property type="entry name" value="MoaC_sf"/>
</dbReference>
<comment type="pathway">
    <text evidence="1">Cofactor biosynthesis; molybdopterin biosynthesis.</text>
</comment>
<dbReference type="OrthoDB" id="4556at2759"/>
<dbReference type="NCBIfam" id="TIGR00581">
    <property type="entry name" value="moaC"/>
    <property type="match status" value="1"/>
</dbReference>
<proteinExistence type="predicted"/>
<dbReference type="RefSeq" id="XP_005718673.1">
    <property type="nucleotide sequence ID" value="XM_005718616.1"/>
</dbReference>
<dbReference type="KEGG" id="ccp:CHC_T00006202001"/>
<evidence type="ECO:0000259" key="3">
    <source>
        <dbReference type="Pfam" id="PF01967"/>
    </source>
</evidence>
<evidence type="ECO:0000313" key="5">
    <source>
        <dbReference type="Proteomes" id="UP000012073"/>
    </source>
</evidence>
<feature type="domain" description="Molybdopterin cofactor biosynthesis C (MoaC)" evidence="3">
    <location>
        <begin position="1"/>
        <end position="145"/>
    </location>
</feature>
<dbReference type="Gene3D" id="3.30.70.640">
    <property type="entry name" value="Molybdopterin cofactor biosynthesis C (MoaC) domain"/>
    <property type="match status" value="1"/>
</dbReference>
<organism evidence="4 5">
    <name type="scientific">Chondrus crispus</name>
    <name type="common">Carrageen Irish moss</name>
    <name type="synonym">Polymorpha crispa</name>
    <dbReference type="NCBI Taxonomy" id="2769"/>
    <lineage>
        <taxon>Eukaryota</taxon>
        <taxon>Rhodophyta</taxon>
        <taxon>Florideophyceae</taxon>
        <taxon>Rhodymeniophycidae</taxon>
        <taxon>Gigartinales</taxon>
        <taxon>Gigartinaceae</taxon>
        <taxon>Chondrus</taxon>
    </lineage>
</organism>
<evidence type="ECO:0000256" key="1">
    <source>
        <dbReference type="ARBA" id="ARBA00005046"/>
    </source>
</evidence>
<dbReference type="GO" id="GO:0006777">
    <property type="term" value="P:Mo-molybdopterin cofactor biosynthetic process"/>
    <property type="evidence" value="ECO:0007669"/>
    <property type="project" value="UniProtKB-KW"/>
</dbReference>
<reference evidence="5" key="1">
    <citation type="journal article" date="2013" name="Proc. Natl. Acad. Sci. U.S.A.">
        <title>Genome structure and metabolic features in the red seaweed Chondrus crispus shed light on evolution of the Archaeplastida.</title>
        <authorList>
            <person name="Collen J."/>
            <person name="Porcel B."/>
            <person name="Carre W."/>
            <person name="Ball S.G."/>
            <person name="Chaparro C."/>
            <person name="Tonon T."/>
            <person name="Barbeyron T."/>
            <person name="Michel G."/>
            <person name="Noel B."/>
            <person name="Valentin K."/>
            <person name="Elias M."/>
            <person name="Artiguenave F."/>
            <person name="Arun A."/>
            <person name="Aury J.M."/>
            <person name="Barbosa-Neto J.F."/>
            <person name="Bothwell J.H."/>
            <person name="Bouget F.Y."/>
            <person name="Brillet L."/>
            <person name="Cabello-Hurtado F."/>
            <person name="Capella-Gutierrez S."/>
            <person name="Charrier B."/>
            <person name="Cladiere L."/>
            <person name="Cock J.M."/>
            <person name="Coelho S.M."/>
            <person name="Colleoni C."/>
            <person name="Czjzek M."/>
            <person name="Da Silva C."/>
            <person name="Delage L."/>
            <person name="Denoeud F."/>
            <person name="Deschamps P."/>
            <person name="Dittami S.M."/>
            <person name="Gabaldon T."/>
            <person name="Gachon C.M."/>
            <person name="Groisillier A."/>
            <person name="Herve C."/>
            <person name="Jabbari K."/>
            <person name="Katinka M."/>
            <person name="Kloareg B."/>
            <person name="Kowalczyk N."/>
            <person name="Labadie K."/>
            <person name="Leblanc C."/>
            <person name="Lopez P.J."/>
            <person name="McLachlan D.H."/>
            <person name="Meslet-Cladiere L."/>
            <person name="Moustafa A."/>
            <person name="Nehr Z."/>
            <person name="Nyvall Collen P."/>
            <person name="Panaud O."/>
            <person name="Partensky F."/>
            <person name="Poulain J."/>
            <person name="Rensing S.A."/>
            <person name="Rousvoal S."/>
            <person name="Samson G."/>
            <person name="Symeonidi A."/>
            <person name="Weissenbach J."/>
            <person name="Zambounis A."/>
            <person name="Wincker P."/>
            <person name="Boyen C."/>
        </authorList>
    </citation>
    <scope>NUCLEOTIDE SEQUENCE [LARGE SCALE GENOMIC DNA]</scope>
    <source>
        <strain evidence="5">cv. Stackhouse</strain>
    </source>
</reference>
<keyword evidence="5" id="KW-1185">Reference proteome</keyword>
<dbReference type="AlphaFoldDB" id="R7QLV7"/>
<gene>
    <name evidence="4" type="ORF">CHC_T00006202001</name>
</gene>
<dbReference type="Pfam" id="PF01967">
    <property type="entry name" value="MoaC"/>
    <property type="match status" value="1"/>
</dbReference>
<dbReference type="STRING" id="2769.R7QLV7"/>
<dbReference type="InterPro" id="IPR050105">
    <property type="entry name" value="MoCo_biosynth_MoaA/MoaC"/>
</dbReference>
<dbReference type="InterPro" id="IPR023045">
    <property type="entry name" value="MoaC"/>
</dbReference>
<accession>R7QLV7</accession>
<dbReference type="PANTHER" id="PTHR22960">
    <property type="entry name" value="MOLYBDOPTERIN COFACTOR SYNTHESIS PROTEIN A"/>
    <property type="match status" value="1"/>
</dbReference>
<dbReference type="Gramene" id="CDF38768">
    <property type="protein sequence ID" value="CDF38768"/>
    <property type="gene ID" value="CHC_T00006202001"/>
</dbReference>
<dbReference type="GeneID" id="17326388"/>
<evidence type="ECO:0000256" key="2">
    <source>
        <dbReference type="ARBA" id="ARBA00023150"/>
    </source>
</evidence>
<dbReference type="OMA" id="CHNIRLD"/>
<dbReference type="NCBIfam" id="NF006870">
    <property type="entry name" value="PRK09364.1"/>
    <property type="match status" value="1"/>
</dbReference>
<dbReference type="InterPro" id="IPR002820">
    <property type="entry name" value="Mopterin_CF_biosynth-C_dom"/>
</dbReference>
<dbReference type="PhylomeDB" id="R7QLV7"/>
<name>R7QLV7_CHOCR</name>